<dbReference type="EMBL" id="CP084204">
    <property type="protein sequence ID" value="UZX23901.1"/>
    <property type="molecule type" value="Genomic_DNA"/>
</dbReference>
<sequence>MATLLLALAVGCTGLYAGFMLIFQTGIMPALARLTDPEFVTAMRRINEYVPRPVFLTVFLGVIAFPAAAFFVPQDGRTDTQKWLVLAGLVCAVLNHAVTIGGNIPLNTALAASEKAPAGDPAGDPSVVRSAFEKRWNGFHRVRTALIVLAFGLLTAAAVLPEGA</sequence>
<dbReference type="RefSeq" id="WP_190103331.1">
    <property type="nucleotide sequence ID" value="NZ_BMUH01000005.1"/>
</dbReference>
<keyword evidence="1" id="KW-0472">Membrane</keyword>
<gene>
    <name evidence="2" type="ORF">LDH80_25740</name>
</gene>
<keyword evidence="3" id="KW-1185">Reference proteome</keyword>
<keyword evidence="1" id="KW-1133">Transmembrane helix</keyword>
<feature type="transmembrane region" description="Helical" evidence="1">
    <location>
        <begin position="83"/>
        <end position="104"/>
    </location>
</feature>
<dbReference type="GeneID" id="95602914"/>
<dbReference type="Pfam" id="PF08592">
    <property type="entry name" value="Anthrone_oxy"/>
    <property type="match status" value="1"/>
</dbReference>
<dbReference type="InterPro" id="IPR013901">
    <property type="entry name" value="Anthrone_oxy"/>
</dbReference>
<evidence type="ECO:0000313" key="2">
    <source>
        <dbReference type="EMBL" id="UZX23901.1"/>
    </source>
</evidence>
<protein>
    <submittedName>
        <fullName evidence="2">DUF1772 domain-containing protein</fullName>
    </submittedName>
</protein>
<feature type="transmembrane region" description="Helical" evidence="1">
    <location>
        <begin position="142"/>
        <end position="160"/>
    </location>
</feature>
<accession>A0ABY6R2A8</accession>
<evidence type="ECO:0000256" key="1">
    <source>
        <dbReference type="SAM" id="Phobius"/>
    </source>
</evidence>
<feature type="transmembrane region" description="Helical" evidence="1">
    <location>
        <begin position="50"/>
        <end position="71"/>
    </location>
</feature>
<evidence type="ECO:0000313" key="3">
    <source>
        <dbReference type="Proteomes" id="UP001164506"/>
    </source>
</evidence>
<reference evidence="2" key="1">
    <citation type="submission" date="2021-09" db="EMBL/GenBank/DDBJ databases">
        <title>Complete genome sequence and metabolic characterization of Streptomyces tanashiensis DSM 731 the producer of antibacterial Kalafungin and diverse secondary metabolites.</title>
        <authorList>
            <person name="Abbasi M.N."/>
            <person name="Anwar M.N."/>
            <person name="Alam K."/>
            <person name="Shoaib M."/>
            <person name="Lin Z."/>
            <person name="Hayat M."/>
            <person name="Ali M.I."/>
            <person name="Malik H.M.T."/>
            <person name="Ahmed I."/>
            <person name="Li A."/>
            <person name="Hailong Wang H."/>
            <person name="Zhang Y."/>
        </authorList>
    </citation>
    <scope>NUCLEOTIDE SEQUENCE</scope>
    <source>
        <strain evidence="2">Kala</strain>
    </source>
</reference>
<name>A0ABY6R2A8_9ACTN</name>
<organism evidence="2 3">
    <name type="scientific">Streptomyces tanashiensis</name>
    <dbReference type="NCBI Taxonomy" id="67367"/>
    <lineage>
        <taxon>Bacteria</taxon>
        <taxon>Bacillati</taxon>
        <taxon>Actinomycetota</taxon>
        <taxon>Actinomycetes</taxon>
        <taxon>Kitasatosporales</taxon>
        <taxon>Streptomycetaceae</taxon>
        <taxon>Streptomyces</taxon>
    </lineage>
</organism>
<keyword evidence="1" id="KW-0812">Transmembrane</keyword>
<proteinExistence type="predicted"/>
<dbReference type="Proteomes" id="UP001164506">
    <property type="component" value="Chromosome"/>
</dbReference>